<accession>A0ABN7P3Q4</accession>
<dbReference type="Pfam" id="PF01663">
    <property type="entry name" value="Phosphodiest"/>
    <property type="match status" value="1"/>
</dbReference>
<comment type="caution">
    <text evidence="1">The sequence shown here is derived from an EMBL/GenBank/DDBJ whole genome shotgun (WGS) entry which is preliminary data.</text>
</comment>
<dbReference type="InterPro" id="IPR002591">
    <property type="entry name" value="Phosphodiest/P_Trfase"/>
</dbReference>
<dbReference type="Proteomes" id="UP001153148">
    <property type="component" value="Unassembled WGS sequence"/>
</dbReference>
<evidence type="ECO:0000313" key="2">
    <source>
        <dbReference type="Proteomes" id="UP001153148"/>
    </source>
</evidence>
<evidence type="ECO:0000313" key="1">
    <source>
        <dbReference type="EMBL" id="CAG2062520.1"/>
    </source>
</evidence>
<dbReference type="InterPro" id="IPR017850">
    <property type="entry name" value="Alkaline_phosphatase_core_sf"/>
</dbReference>
<dbReference type="Gene3D" id="3.30.1360.180">
    <property type="match status" value="1"/>
</dbReference>
<dbReference type="SUPFAM" id="SSF53649">
    <property type="entry name" value="Alkaline phosphatase-like"/>
    <property type="match status" value="1"/>
</dbReference>
<protein>
    <submittedName>
        <fullName evidence="1">Uncharacterized protein</fullName>
    </submittedName>
</protein>
<gene>
    <name evidence="1" type="ORF">TPAB3V08_LOCUS9471</name>
</gene>
<dbReference type="EMBL" id="CAJPIN010020769">
    <property type="protein sequence ID" value="CAG2062520.1"/>
    <property type="molecule type" value="Genomic_DNA"/>
</dbReference>
<sequence>MDFWNMRGVCSKENGLQEEMIGRKMYILCVCETKRKGKDVLMTSDGSLAPWSGKENTLYQTLKTSSKNRHYKIYRKAELPERWHYKNNPRTPPLLAVADEGYGFHDMYAAEQYFTREWHITSKLQLDFC</sequence>
<proteinExistence type="predicted"/>
<organism evidence="1 2">
    <name type="scientific">Timema podura</name>
    <name type="common">Walking stick</name>
    <dbReference type="NCBI Taxonomy" id="61482"/>
    <lineage>
        <taxon>Eukaryota</taxon>
        <taxon>Metazoa</taxon>
        <taxon>Ecdysozoa</taxon>
        <taxon>Arthropoda</taxon>
        <taxon>Hexapoda</taxon>
        <taxon>Insecta</taxon>
        <taxon>Pterygota</taxon>
        <taxon>Neoptera</taxon>
        <taxon>Polyneoptera</taxon>
        <taxon>Phasmatodea</taxon>
        <taxon>Timematodea</taxon>
        <taxon>Timematoidea</taxon>
        <taxon>Timematidae</taxon>
        <taxon>Timema</taxon>
    </lineage>
</organism>
<keyword evidence="2" id="KW-1185">Reference proteome</keyword>
<reference evidence="1" key="1">
    <citation type="submission" date="2021-03" db="EMBL/GenBank/DDBJ databases">
        <authorList>
            <person name="Tran Van P."/>
        </authorList>
    </citation>
    <scope>NUCLEOTIDE SEQUENCE</scope>
</reference>
<name>A0ABN7P3Q4_TIMPD</name>
<feature type="non-terminal residue" evidence="1">
    <location>
        <position position="129"/>
    </location>
</feature>